<accession>A0ABR9H3K5</accession>
<gene>
    <name evidence="1" type="ORF">H4684_001946</name>
</gene>
<dbReference type="RefSeq" id="WP_264080947.1">
    <property type="nucleotide sequence ID" value="NZ_JADBGG010000012.1"/>
</dbReference>
<organism evidence="1 2">
    <name type="scientific">Desulfomicrobium macestii</name>
    <dbReference type="NCBI Taxonomy" id="90731"/>
    <lineage>
        <taxon>Bacteria</taxon>
        <taxon>Pseudomonadati</taxon>
        <taxon>Thermodesulfobacteriota</taxon>
        <taxon>Desulfovibrionia</taxon>
        <taxon>Desulfovibrionales</taxon>
        <taxon>Desulfomicrobiaceae</taxon>
        <taxon>Desulfomicrobium</taxon>
    </lineage>
</organism>
<dbReference type="Proteomes" id="UP000639010">
    <property type="component" value="Unassembled WGS sequence"/>
</dbReference>
<proteinExistence type="predicted"/>
<name>A0ABR9H3K5_9BACT</name>
<evidence type="ECO:0000313" key="1">
    <source>
        <dbReference type="EMBL" id="MBE1425295.1"/>
    </source>
</evidence>
<sequence>MTKEELAVDATFLVAEMQKEIARSKKVKDNADCAISVKKVRQ</sequence>
<comment type="caution">
    <text evidence="1">The sequence shown here is derived from an EMBL/GenBank/DDBJ whole genome shotgun (WGS) entry which is preliminary data.</text>
</comment>
<evidence type="ECO:0000313" key="2">
    <source>
        <dbReference type="Proteomes" id="UP000639010"/>
    </source>
</evidence>
<protein>
    <submittedName>
        <fullName evidence="1">Uncharacterized protein</fullName>
    </submittedName>
</protein>
<keyword evidence="2" id="KW-1185">Reference proteome</keyword>
<dbReference type="EMBL" id="JADBGG010000012">
    <property type="protein sequence ID" value="MBE1425295.1"/>
    <property type="molecule type" value="Genomic_DNA"/>
</dbReference>
<reference evidence="1 2" key="1">
    <citation type="submission" date="2020-10" db="EMBL/GenBank/DDBJ databases">
        <title>Genomic Encyclopedia of Type Strains, Phase IV (KMG-IV): sequencing the most valuable type-strain genomes for metagenomic binning, comparative biology and taxonomic classification.</title>
        <authorList>
            <person name="Goeker M."/>
        </authorList>
    </citation>
    <scope>NUCLEOTIDE SEQUENCE [LARGE SCALE GENOMIC DNA]</scope>
    <source>
        <strain evidence="1 2">DSM 4194</strain>
    </source>
</reference>